<sequence>MKNTGMIIVTYPDKVVMSSLETFEEQARFKNAFSNTFAIKPEITQDEKVVYVPSKSGALFFPFITRDTPKKRVKEIPGEYFALGTDKTVIMKQLEDKWYIVIDINGFASIFNCNY</sequence>
<proteinExistence type="predicted"/>
<dbReference type="KEGG" id="eiv:EIN_341340"/>
<organism evidence="1 2">
    <name type="scientific">Entamoeba invadens IP1</name>
    <dbReference type="NCBI Taxonomy" id="370355"/>
    <lineage>
        <taxon>Eukaryota</taxon>
        <taxon>Amoebozoa</taxon>
        <taxon>Evosea</taxon>
        <taxon>Archamoebae</taxon>
        <taxon>Mastigamoebida</taxon>
        <taxon>Entamoebidae</taxon>
        <taxon>Entamoeba</taxon>
    </lineage>
</organism>
<name>A0A0A1UH60_ENTIV</name>
<keyword evidence="2" id="KW-1185">Reference proteome</keyword>
<dbReference type="AlphaFoldDB" id="A0A0A1UH60"/>
<evidence type="ECO:0000313" key="2">
    <source>
        <dbReference type="Proteomes" id="UP000014680"/>
    </source>
</evidence>
<reference evidence="1 2" key="1">
    <citation type="submission" date="2012-10" db="EMBL/GenBank/DDBJ databases">
        <authorList>
            <person name="Zafar N."/>
            <person name="Inman J."/>
            <person name="Hall N."/>
            <person name="Lorenzi H."/>
            <person name="Caler E."/>
        </authorList>
    </citation>
    <scope>NUCLEOTIDE SEQUENCE [LARGE SCALE GENOMIC DNA]</scope>
    <source>
        <strain evidence="1 2">IP1</strain>
    </source>
</reference>
<gene>
    <name evidence="1" type="ORF">EIN_341340</name>
</gene>
<accession>A0A0A1UH60</accession>
<dbReference type="VEuPathDB" id="AmoebaDB:EIN_341340"/>
<protein>
    <submittedName>
        <fullName evidence="1">Uncharacterized protein</fullName>
    </submittedName>
</protein>
<dbReference type="Proteomes" id="UP000014680">
    <property type="component" value="Unassembled WGS sequence"/>
</dbReference>
<dbReference type="GeneID" id="14893760"/>
<dbReference type="RefSeq" id="XP_004261527.1">
    <property type="nucleotide sequence ID" value="XM_004261479.1"/>
</dbReference>
<dbReference type="EMBL" id="KB206175">
    <property type="protein sequence ID" value="ELP94756.1"/>
    <property type="molecule type" value="Genomic_DNA"/>
</dbReference>
<evidence type="ECO:0000313" key="1">
    <source>
        <dbReference type="EMBL" id="ELP94756.1"/>
    </source>
</evidence>